<dbReference type="EMBL" id="JACHXI010000020">
    <property type="protein sequence ID" value="MBB3104837.1"/>
    <property type="molecule type" value="Genomic_DNA"/>
</dbReference>
<dbReference type="Proteomes" id="UP000549250">
    <property type="component" value="Unassembled WGS sequence"/>
</dbReference>
<protein>
    <submittedName>
        <fullName evidence="1">Uncharacterized protein</fullName>
    </submittedName>
</protein>
<keyword evidence="2" id="KW-1185">Reference proteome</keyword>
<dbReference type="AlphaFoldDB" id="A0A839T5N9"/>
<evidence type="ECO:0000313" key="2">
    <source>
        <dbReference type="Proteomes" id="UP000549250"/>
    </source>
</evidence>
<accession>A0A839T5N9</accession>
<name>A0A839T5N9_AZOMA</name>
<dbReference type="RefSeq" id="WP_275944088.1">
    <property type="nucleotide sequence ID" value="NZ_JACHXI010000020.1"/>
</dbReference>
<organism evidence="1 2">
    <name type="scientific">Azomonas macrocytogenes</name>
    <name type="common">Azotobacter macrocytogenes</name>
    <dbReference type="NCBI Taxonomy" id="69962"/>
    <lineage>
        <taxon>Bacteria</taxon>
        <taxon>Pseudomonadati</taxon>
        <taxon>Pseudomonadota</taxon>
        <taxon>Gammaproteobacteria</taxon>
        <taxon>Pseudomonadales</taxon>
        <taxon>Pseudomonadaceae</taxon>
        <taxon>Azomonas</taxon>
    </lineage>
</organism>
<gene>
    <name evidence="1" type="ORF">FHR87_003263</name>
</gene>
<proteinExistence type="predicted"/>
<evidence type="ECO:0000313" key="1">
    <source>
        <dbReference type="EMBL" id="MBB3104837.1"/>
    </source>
</evidence>
<sequence>MQRQLALSIRIITGSFGADGNAYLMHDKSIIAGIAKAEYKSEQV</sequence>
<comment type="caution">
    <text evidence="1">The sequence shown here is derived from an EMBL/GenBank/DDBJ whole genome shotgun (WGS) entry which is preliminary data.</text>
</comment>
<reference evidence="1 2" key="1">
    <citation type="submission" date="2020-08" db="EMBL/GenBank/DDBJ databases">
        <title>Genomic Encyclopedia of Type Strains, Phase III (KMG-III): the genomes of soil and plant-associated and newly described type strains.</title>
        <authorList>
            <person name="Whitman W."/>
        </authorList>
    </citation>
    <scope>NUCLEOTIDE SEQUENCE [LARGE SCALE GENOMIC DNA]</scope>
    <source>
        <strain evidence="1 2">CECT 4462</strain>
    </source>
</reference>